<dbReference type="InterPro" id="IPR000821">
    <property type="entry name" value="Ala_racemase"/>
</dbReference>
<evidence type="ECO:0000256" key="3">
    <source>
        <dbReference type="ARBA" id="ARBA00023235"/>
    </source>
</evidence>
<keyword evidence="2" id="KW-0663">Pyridoxal phosphate</keyword>
<evidence type="ECO:0000256" key="2">
    <source>
        <dbReference type="ARBA" id="ARBA00022898"/>
    </source>
</evidence>
<dbReference type="RefSeq" id="WP_206937405.1">
    <property type="nucleotide sequence ID" value="NZ_JAFLNF010000001.1"/>
</dbReference>
<evidence type="ECO:0000313" key="7">
    <source>
        <dbReference type="Proteomes" id="UP000664779"/>
    </source>
</evidence>
<sequence length="378" mass="40897">MTSPRLEIDLDKIQYNASALVSRLGHRGISVTGVTKACMGEPRFARALLSAGVKTLGDSRIENIETLRLSGIATPAVLMRSPMLSQVERVVRHATMSFNSELDVISALSTAARKANRRHGVLLMVELGDLRDGIMPAELVETVRQTLRFPNIDLNGISTNLACRSGVSPDSRNMGVLSRLADVIETECGSAMRMVSGGNSSNLQWALSGASIGRINNIRLGEAILLGLDPLQRQPIPGLYTDAIALVAEVIESKKKPSQPWGTIAQTTFGSSATFQDIGTITQSIVAIGHQDVDPQGLTPPPDIDILAASSDHLMLNTSKHEVKIGSEISFQPNYSTLLRAMTSPFVAKAYTETKQQTIPCPDFRDQHQPKGEAPRWH</sequence>
<comment type="caution">
    <text evidence="6">The sequence shown here is derived from an EMBL/GenBank/DDBJ whole genome shotgun (WGS) entry which is preliminary data.</text>
</comment>
<reference evidence="6" key="1">
    <citation type="submission" date="2021-03" db="EMBL/GenBank/DDBJ databases">
        <title>Roseibium sp. CAU 1637 isolated from Incheon.</title>
        <authorList>
            <person name="Kim W."/>
        </authorList>
    </citation>
    <scope>NUCLEOTIDE SEQUENCE</scope>
    <source>
        <strain evidence="6">CAU 1637</strain>
    </source>
</reference>
<comment type="cofactor">
    <cofactor evidence="1">
        <name>pyridoxal 5'-phosphate</name>
        <dbReference type="ChEBI" id="CHEBI:597326"/>
    </cofactor>
</comment>
<dbReference type="PANTHER" id="PTHR30511:SF3">
    <property type="entry name" value="LYSINE RACEMASE"/>
    <property type="match status" value="1"/>
</dbReference>
<dbReference type="Proteomes" id="UP000664779">
    <property type="component" value="Unassembled WGS sequence"/>
</dbReference>
<dbReference type="EMBL" id="JAFLNF010000001">
    <property type="protein sequence ID" value="MBO0343756.1"/>
    <property type="molecule type" value="Genomic_DNA"/>
</dbReference>
<proteinExistence type="predicted"/>
<evidence type="ECO:0000259" key="5">
    <source>
        <dbReference type="Pfam" id="PF01168"/>
    </source>
</evidence>
<dbReference type="GO" id="GO:0005829">
    <property type="term" value="C:cytosol"/>
    <property type="evidence" value="ECO:0007669"/>
    <property type="project" value="TreeGrafter"/>
</dbReference>
<dbReference type="PANTHER" id="PTHR30511">
    <property type="entry name" value="ALANINE RACEMASE"/>
    <property type="match status" value="1"/>
</dbReference>
<dbReference type="GO" id="GO:0030170">
    <property type="term" value="F:pyridoxal phosphate binding"/>
    <property type="evidence" value="ECO:0007669"/>
    <property type="project" value="TreeGrafter"/>
</dbReference>
<dbReference type="Pfam" id="PF01168">
    <property type="entry name" value="Ala_racemase_N"/>
    <property type="match status" value="1"/>
</dbReference>
<feature type="domain" description="Alanine racemase N-terminal" evidence="5">
    <location>
        <begin position="8"/>
        <end position="224"/>
    </location>
</feature>
<gene>
    <name evidence="6" type="ORF">J0X15_00860</name>
</gene>
<feature type="compositionally biased region" description="Basic and acidic residues" evidence="4">
    <location>
        <begin position="363"/>
        <end position="378"/>
    </location>
</feature>
<dbReference type="Gene3D" id="3.20.20.10">
    <property type="entry name" value="Alanine racemase"/>
    <property type="match status" value="1"/>
</dbReference>
<dbReference type="InterPro" id="IPR029066">
    <property type="entry name" value="PLP-binding_barrel"/>
</dbReference>
<dbReference type="SUPFAM" id="SSF51419">
    <property type="entry name" value="PLP-binding barrel"/>
    <property type="match status" value="1"/>
</dbReference>
<dbReference type="InterPro" id="IPR001608">
    <property type="entry name" value="Ala_racemase_N"/>
</dbReference>
<evidence type="ECO:0000313" key="6">
    <source>
        <dbReference type="EMBL" id="MBO0343756.1"/>
    </source>
</evidence>
<organism evidence="6 7">
    <name type="scientific">Roseibium limicola</name>
    <dbReference type="NCBI Taxonomy" id="2816037"/>
    <lineage>
        <taxon>Bacteria</taxon>
        <taxon>Pseudomonadati</taxon>
        <taxon>Pseudomonadota</taxon>
        <taxon>Alphaproteobacteria</taxon>
        <taxon>Hyphomicrobiales</taxon>
        <taxon>Stappiaceae</taxon>
        <taxon>Roseibium</taxon>
    </lineage>
</organism>
<keyword evidence="3" id="KW-0413">Isomerase</keyword>
<dbReference type="GO" id="GO:0008784">
    <property type="term" value="F:alanine racemase activity"/>
    <property type="evidence" value="ECO:0007669"/>
    <property type="project" value="TreeGrafter"/>
</dbReference>
<dbReference type="CDD" id="cd06815">
    <property type="entry name" value="PLPDE_III_AR_like_1"/>
    <property type="match status" value="1"/>
</dbReference>
<evidence type="ECO:0000256" key="4">
    <source>
        <dbReference type="SAM" id="MobiDB-lite"/>
    </source>
</evidence>
<feature type="region of interest" description="Disordered" evidence="4">
    <location>
        <begin position="358"/>
        <end position="378"/>
    </location>
</feature>
<keyword evidence="7" id="KW-1185">Reference proteome</keyword>
<dbReference type="AlphaFoldDB" id="A0A939EKX7"/>
<accession>A0A939EKX7</accession>
<protein>
    <submittedName>
        <fullName evidence="6">Alanine/ornithine racemase family PLP-dependent enzyme</fullName>
    </submittedName>
</protein>
<evidence type="ECO:0000256" key="1">
    <source>
        <dbReference type="ARBA" id="ARBA00001933"/>
    </source>
</evidence>
<name>A0A939EKX7_9HYPH</name>